<dbReference type="Proteomes" id="UP000596902">
    <property type="component" value="Unassembled WGS sequence"/>
</dbReference>
<dbReference type="InterPro" id="IPR029058">
    <property type="entry name" value="AB_hydrolase_fold"/>
</dbReference>
<comment type="pathway">
    <text evidence="1">Mycotoxin biosynthesis.</text>
</comment>
<dbReference type="Pfam" id="PF09130">
    <property type="entry name" value="DUF1932"/>
    <property type="match status" value="1"/>
</dbReference>
<dbReference type="GO" id="GO:0050661">
    <property type="term" value="F:NADP binding"/>
    <property type="evidence" value="ECO:0007669"/>
    <property type="project" value="InterPro"/>
</dbReference>
<accession>A0A8H7B721</accession>
<gene>
    <name evidence="5" type="ORF">GT037_004421</name>
</gene>
<proteinExistence type="predicted"/>
<dbReference type="InterPro" id="IPR036291">
    <property type="entry name" value="NAD(P)-bd_dom_sf"/>
</dbReference>
<name>A0A8H7B721_9PLEO</name>
<evidence type="ECO:0000259" key="3">
    <source>
        <dbReference type="Pfam" id="PF03446"/>
    </source>
</evidence>
<comment type="caution">
    <text evidence="5">The sequence shown here is derived from an EMBL/GenBank/DDBJ whole genome shotgun (WGS) entry which is preliminary data.</text>
</comment>
<evidence type="ECO:0000256" key="1">
    <source>
        <dbReference type="ARBA" id="ARBA00004685"/>
    </source>
</evidence>
<dbReference type="InterPro" id="IPR015814">
    <property type="entry name" value="Pgluconate_DH_NAD-bd_C"/>
</dbReference>
<dbReference type="SUPFAM" id="SSF48179">
    <property type="entry name" value="6-phosphogluconate dehydrogenase C-terminal domain-like"/>
    <property type="match status" value="1"/>
</dbReference>
<dbReference type="PANTHER" id="PTHR33428:SF14">
    <property type="entry name" value="CARBOXYLESTERASE TYPE B DOMAIN-CONTAINING PROTEIN"/>
    <property type="match status" value="1"/>
</dbReference>
<reference evidence="5" key="2">
    <citation type="submission" date="2020-08" db="EMBL/GenBank/DDBJ databases">
        <title>Draft Genome Sequence of Cumin Blight Pathogen Alternaria burnsii.</title>
        <authorList>
            <person name="Feng Z."/>
        </authorList>
    </citation>
    <scope>NUCLEOTIDE SEQUENCE</scope>
    <source>
        <strain evidence="5">CBS107.38</strain>
    </source>
</reference>
<sequence length="595" mass="62960">MKYTLTLAIVALTLDTAVASPLNVEARQQGSGAGPYAPGTYKTDNSLQGHTIYYPTKNTGSEKLPVLVWGNGACSTDGRSNSALLQNIASYGFLAIAEGGPNGGGSSNAQTMKQAIDWVTNNAGKGAYANVDASKIMAAGFSCGGVEAIDNIWDSRVDTIGVISSGLLSNTSAARDWRKPILFVLGGQGDIAFQNGERDFKNLAQGVPSWKGNIPVGHGGTLGDANGGRFGKAILNWMLWTMKGNTQAASYFTSGYQADGYQVETHDLNLPISSISQLSAIYPEMSTTIAIVSIGQMGLGIAQLLKAHDYRVITNISARSDATKSRAESAGIELFDTDEELVRSCDYILSIVPPRDAIATAKRVEVALANGRDRGGKQLYYLDLNAISPSTVKTMARSFEQNAPGLRFVDGGIIGGPPSPSESETNGWKRPSVPLSGPHPLHSAPVSGTHLAEVLNTRYLGAELGTASGLKCCFAALSKGFTALALQSFTTASSLGVLNPLLEYMDVYNIGARQKAERGVVGCTGKAYRWVEEMNQIGACFEEEGGWKGDAKVFREIASVFQGLADVVEREGKDEMGDVEGVVGVLGEGLRKERT</sequence>
<dbReference type="Pfam" id="PF03446">
    <property type="entry name" value="NAD_binding_2"/>
    <property type="match status" value="1"/>
</dbReference>
<organism evidence="5 6">
    <name type="scientific">Alternaria burnsii</name>
    <dbReference type="NCBI Taxonomy" id="1187904"/>
    <lineage>
        <taxon>Eukaryota</taxon>
        <taxon>Fungi</taxon>
        <taxon>Dikarya</taxon>
        <taxon>Ascomycota</taxon>
        <taxon>Pezizomycotina</taxon>
        <taxon>Dothideomycetes</taxon>
        <taxon>Pleosporomycetidae</taxon>
        <taxon>Pleosporales</taxon>
        <taxon>Pleosporineae</taxon>
        <taxon>Pleosporaceae</taxon>
        <taxon>Alternaria</taxon>
        <taxon>Alternaria sect. Alternaria</taxon>
    </lineage>
</organism>
<dbReference type="AlphaFoldDB" id="A0A8H7B721"/>
<feature type="domain" description="Phosphogluconate dehydrogenase NAD-binding putative C-terminal" evidence="4">
    <location>
        <begin position="492"/>
        <end position="562"/>
    </location>
</feature>
<dbReference type="InterPro" id="IPR013328">
    <property type="entry name" value="6PGD_dom2"/>
</dbReference>
<dbReference type="Gene3D" id="1.10.1040.10">
    <property type="entry name" value="N-(1-d-carboxylethyl)-l-norvaline Dehydrogenase, domain 2"/>
    <property type="match status" value="1"/>
</dbReference>
<dbReference type="PANTHER" id="PTHR33428">
    <property type="entry name" value="CHLOROPHYLLASE-2, CHLOROPLASTIC"/>
    <property type="match status" value="1"/>
</dbReference>
<feature type="domain" description="6-phosphogluconate dehydrogenase NADP-binding" evidence="3">
    <location>
        <begin position="288"/>
        <end position="417"/>
    </location>
</feature>
<evidence type="ECO:0008006" key="7">
    <source>
        <dbReference type="Google" id="ProtNLM"/>
    </source>
</evidence>
<evidence type="ECO:0000256" key="2">
    <source>
        <dbReference type="SAM" id="SignalP"/>
    </source>
</evidence>
<keyword evidence="2" id="KW-0732">Signal</keyword>
<dbReference type="Gene3D" id="3.40.50.720">
    <property type="entry name" value="NAD(P)-binding Rossmann-like Domain"/>
    <property type="match status" value="1"/>
</dbReference>
<dbReference type="SUPFAM" id="SSF53474">
    <property type="entry name" value="alpha/beta-Hydrolases"/>
    <property type="match status" value="1"/>
</dbReference>
<reference evidence="5" key="1">
    <citation type="submission" date="2020-01" db="EMBL/GenBank/DDBJ databases">
        <authorList>
            <person name="Feng Z.H.Z."/>
        </authorList>
    </citation>
    <scope>NUCLEOTIDE SEQUENCE</scope>
    <source>
        <strain evidence="5">CBS107.38</strain>
    </source>
</reference>
<dbReference type="SUPFAM" id="SSF51735">
    <property type="entry name" value="NAD(P)-binding Rossmann-fold domains"/>
    <property type="match status" value="1"/>
</dbReference>
<dbReference type="InterPro" id="IPR008927">
    <property type="entry name" value="6-PGluconate_DH-like_C_sf"/>
</dbReference>
<feature type="chain" id="PRO_5034362487" description="6-phosphogluconate dehydrogenase C-terminal domain-like protein" evidence="2">
    <location>
        <begin position="20"/>
        <end position="595"/>
    </location>
</feature>
<dbReference type="Gene3D" id="3.40.50.1820">
    <property type="entry name" value="alpha/beta hydrolase"/>
    <property type="match status" value="1"/>
</dbReference>
<keyword evidence="6" id="KW-1185">Reference proteome</keyword>
<evidence type="ECO:0000313" key="5">
    <source>
        <dbReference type="EMBL" id="KAF7677562.1"/>
    </source>
</evidence>
<evidence type="ECO:0000259" key="4">
    <source>
        <dbReference type="Pfam" id="PF09130"/>
    </source>
</evidence>
<dbReference type="InterPro" id="IPR006115">
    <property type="entry name" value="6PGDH_NADP-bd"/>
</dbReference>
<evidence type="ECO:0000313" key="6">
    <source>
        <dbReference type="Proteomes" id="UP000596902"/>
    </source>
</evidence>
<feature type="signal peptide" evidence="2">
    <location>
        <begin position="1"/>
        <end position="19"/>
    </location>
</feature>
<dbReference type="GeneID" id="62202646"/>
<protein>
    <recommendedName>
        <fullName evidence="7">6-phosphogluconate dehydrogenase C-terminal domain-like protein</fullName>
    </recommendedName>
</protein>
<dbReference type="EMBL" id="JAAABM010000005">
    <property type="protein sequence ID" value="KAF7677562.1"/>
    <property type="molecule type" value="Genomic_DNA"/>
</dbReference>
<dbReference type="RefSeq" id="XP_038787740.1">
    <property type="nucleotide sequence ID" value="XM_038929468.1"/>
</dbReference>